<dbReference type="Gene3D" id="1.50.10.10">
    <property type="match status" value="1"/>
</dbReference>
<keyword evidence="4" id="KW-0378">Hydrolase</keyword>
<proteinExistence type="inferred from homology"/>
<evidence type="ECO:0000313" key="4">
    <source>
        <dbReference type="EMBL" id="KAK7197364.1"/>
    </source>
</evidence>
<keyword evidence="5" id="KW-1185">Reference proteome</keyword>
<dbReference type="Pfam" id="PF01532">
    <property type="entry name" value="Glyco_hydro_47"/>
    <property type="match status" value="1"/>
</dbReference>
<dbReference type="EMBL" id="JAECZO010000103">
    <property type="protein sequence ID" value="KAK7197364.1"/>
    <property type="molecule type" value="Genomic_DNA"/>
</dbReference>
<dbReference type="InterPro" id="IPR036026">
    <property type="entry name" value="Seven-hairpin_glycosidases"/>
</dbReference>
<keyword evidence="3" id="KW-0812">Transmembrane</keyword>
<keyword evidence="3" id="KW-0472">Membrane</keyword>
<dbReference type="GO" id="GO:0004571">
    <property type="term" value="F:mannosyl-oligosaccharide 1,2-alpha-mannosidase activity"/>
    <property type="evidence" value="ECO:0007669"/>
    <property type="project" value="InterPro"/>
</dbReference>
<comment type="similarity">
    <text evidence="1">Belongs to the glycosyl hydrolase 47 family.</text>
</comment>
<dbReference type="SUPFAM" id="SSF48225">
    <property type="entry name" value="Seven-hairpin glycosidases"/>
    <property type="match status" value="1"/>
</dbReference>
<evidence type="ECO:0000256" key="1">
    <source>
        <dbReference type="ARBA" id="ARBA00007658"/>
    </source>
</evidence>
<dbReference type="InterPro" id="IPR012341">
    <property type="entry name" value="6hp_glycosidase-like_sf"/>
</dbReference>
<dbReference type="Proteomes" id="UP001430356">
    <property type="component" value="Unassembled WGS sequence"/>
</dbReference>
<protein>
    <submittedName>
        <fullName evidence="4">Glycosyl hydrolase family 47</fullName>
    </submittedName>
</protein>
<feature type="transmembrane region" description="Helical" evidence="3">
    <location>
        <begin position="12"/>
        <end position="35"/>
    </location>
</feature>
<sequence length="533" mass="56623">MQRRRLGRLARALDQYLVFAVLGVVAYIIAVNLIAESFAVGIRDRARLTVSEAVAQKAAGTAAAEALWPHRWPAAAVAEVSLLKEAMGYVVASLTAAAPFTAQLPEAQLAACDVALLANAGADATTTAAQLRAAAEAVLRTTAPDVPLTETHAAVREALESAAVVLELKGNVAAAEQVRAVSADVAVTAAPPPTTLPVSSWSAFSREAWRRATAARPVHTVGGVAAVVESLLKVSEQHWKPSASGVAGAVPGVHDSRLLPLSAGTFDAVVPLTRLVLHLWLLAGQRPEDAPLVRTYDAAVESILRHLLHTRTIATGAHAMNFTFVGSRAEAVVPVATPRTCALAGVLAQGIRHGAHRYAGRPTTSLYGESEVLQAAEALATSCFHMYADPAGPKLRSAIYVTSTGNVAGYTRADAVAAPLRSTYCDVPAMLLESFYELYLTTHDAMYGLWATLVMRHDTSDHCGLRNTDVASAAPWRRHLRELRSLWLLLHRMDCLVYRRSRGSRGVCELAANTLVSPITGHLVRLPRASAES</sequence>
<reference evidence="4 5" key="1">
    <citation type="journal article" date="2021" name="MBio">
        <title>A New Model Trypanosomatid, Novymonas esmeraldas: Genomic Perception of Its 'Candidatus Pandoraea novymonadis' Endosymbiont.</title>
        <authorList>
            <person name="Zakharova A."/>
            <person name="Saura A."/>
            <person name="Butenko A."/>
            <person name="Podesvova L."/>
            <person name="Warmusova S."/>
            <person name="Kostygov A.Y."/>
            <person name="Nenarokova A."/>
            <person name="Lukes J."/>
            <person name="Opperdoes F.R."/>
            <person name="Yurchenko V."/>
        </authorList>
    </citation>
    <scope>NUCLEOTIDE SEQUENCE [LARGE SCALE GENOMIC DNA]</scope>
    <source>
        <strain evidence="4 5">E262AT.01</strain>
    </source>
</reference>
<dbReference type="GO" id="GO:0005509">
    <property type="term" value="F:calcium ion binding"/>
    <property type="evidence" value="ECO:0007669"/>
    <property type="project" value="InterPro"/>
</dbReference>
<gene>
    <name evidence="4" type="ORF">NESM_000683700</name>
</gene>
<keyword evidence="3" id="KW-1133">Transmembrane helix</keyword>
<evidence type="ECO:0000256" key="3">
    <source>
        <dbReference type="SAM" id="Phobius"/>
    </source>
</evidence>
<dbReference type="GO" id="GO:0005975">
    <property type="term" value="P:carbohydrate metabolic process"/>
    <property type="evidence" value="ECO:0007669"/>
    <property type="project" value="InterPro"/>
</dbReference>
<evidence type="ECO:0000256" key="2">
    <source>
        <dbReference type="PIRSR" id="PIRSR601382-3"/>
    </source>
</evidence>
<name>A0AAW0EUI3_9TRYP</name>
<comment type="caution">
    <text evidence="4">The sequence shown here is derived from an EMBL/GenBank/DDBJ whole genome shotgun (WGS) entry which is preliminary data.</text>
</comment>
<organism evidence="4 5">
    <name type="scientific">Novymonas esmeraldas</name>
    <dbReference type="NCBI Taxonomy" id="1808958"/>
    <lineage>
        <taxon>Eukaryota</taxon>
        <taxon>Discoba</taxon>
        <taxon>Euglenozoa</taxon>
        <taxon>Kinetoplastea</taxon>
        <taxon>Metakinetoplastina</taxon>
        <taxon>Trypanosomatida</taxon>
        <taxon>Trypanosomatidae</taxon>
        <taxon>Novymonas</taxon>
    </lineage>
</organism>
<evidence type="ECO:0000313" key="5">
    <source>
        <dbReference type="Proteomes" id="UP001430356"/>
    </source>
</evidence>
<accession>A0AAW0EUI3</accession>
<dbReference type="AlphaFoldDB" id="A0AAW0EUI3"/>
<keyword evidence="2" id="KW-1015">Disulfide bond</keyword>
<feature type="disulfide bond" evidence="2">
    <location>
        <begin position="341"/>
        <end position="383"/>
    </location>
</feature>
<dbReference type="InterPro" id="IPR001382">
    <property type="entry name" value="Glyco_hydro_47"/>
</dbReference>
<dbReference type="GO" id="GO:0016020">
    <property type="term" value="C:membrane"/>
    <property type="evidence" value="ECO:0007669"/>
    <property type="project" value="InterPro"/>
</dbReference>